<dbReference type="SUPFAM" id="SSF52540">
    <property type="entry name" value="P-loop containing nucleoside triphosphate hydrolases"/>
    <property type="match status" value="1"/>
</dbReference>
<evidence type="ECO:0000313" key="1">
    <source>
        <dbReference type="EMBL" id="VYT85316.1"/>
    </source>
</evidence>
<dbReference type="EMBL" id="CACRTL010000019">
    <property type="protein sequence ID" value="VYT85316.1"/>
    <property type="molecule type" value="Genomic_DNA"/>
</dbReference>
<name>A0A6N3A5V1_9FIRM</name>
<dbReference type="AlphaFoldDB" id="A0A6N3A5V1"/>
<dbReference type="PANTHER" id="PTHR37291:SF1">
    <property type="entry name" value="TYPE IV METHYL-DIRECTED RESTRICTION ENZYME ECOKMCRB SUBUNIT"/>
    <property type="match status" value="1"/>
</dbReference>
<protein>
    <submittedName>
        <fullName evidence="1">Type-2 restriction enzyme BsuMI component YdiS</fullName>
        <ecNumber evidence="1">3.1.21.4</ecNumber>
    </submittedName>
</protein>
<dbReference type="Gene3D" id="3.40.50.300">
    <property type="entry name" value="P-loop containing nucleotide triphosphate hydrolases"/>
    <property type="match status" value="1"/>
</dbReference>
<dbReference type="EC" id="3.1.21.4" evidence="1"/>
<reference evidence="1" key="1">
    <citation type="submission" date="2019-11" db="EMBL/GenBank/DDBJ databases">
        <authorList>
            <person name="Feng L."/>
        </authorList>
    </citation>
    <scope>NUCLEOTIDE SEQUENCE</scope>
    <source>
        <strain evidence="1">CramosumLFYP8</strain>
    </source>
</reference>
<keyword evidence="1" id="KW-0378">Hydrolase</keyword>
<dbReference type="RefSeq" id="WP_156635405.1">
    <property type="nucleotide sequence ID" value="NZ_CACRTL010000019.1"/>
</dbReference>
<dbReference type="InterPro" id="IPR027417">
    <property type="entry name" value="P-loop_NTPase"/>
</dbReference>
<proteinExistence type="predicted"/>
<organism evidence="1">
    <name type="scientific">Thomasclavelia ramosa</name>
    <dbReference type="NCBI Taxonomy" id="1547"/>
    <lineage>
        <taxon>Bacteria</taxon>
        <taxon>Bacillati</taxon>
        <taxon>Bacillota</taxon>
        <taxon>Erysipelotrichia</taxon>
        <taxon>Erysipelotrichales</taxon>
        <taxon>Coprobacillaceae</taxon>
        <taxon>Thomasclavelia</taxon>
    </lineage>
</organism>
<accession>A0A6N3A5V1</accession>
<dbReference type="GO" id="GO:0009036">
    <property type="term" value="F:type II site-specific deoxyribonuclease activity"/>
    <property type="evidence" value="ECO:0007669"/>
    <property type="project" value="UniProtKB-EC"/>
</dbReference>
<dbReference type="InterPro" id="IPR052934">
    <property type="entry name" value="Methyl-DNA_Rec/Restrict_Enz"/>
</dbReference>
<gene>
    <name evidence="1" type="primary">ydiS</name>
    <name evidence="1" type="ORF">CRLFYP8_02347</name>
</gene>
<dbReference type="PANTHER" id="PTHR37291">
    <property type="entry name" value="5-METHYLCYTOSINE-SPECIFIC RESTRICTION ENZYME B"/>
    <property type="match status" value="1"/>
</dbReference>
<sequence>MNQILQSKINELENASKYECWYLVKQPTAFDCLCYLVSFLNEYKESETSKNLETYIGDKITEIKSIKPTVEISNNYRALRVAAFFGLITMTSSKYDESIITDTYKEIYRRCNGEFEKTELYKDIIQRQIEKMFISSEIDEAYEGTRKEYRLYPVMLLYKILLELGRATGRYSISMSEYRYIVATTKLFEDFLESLLLIKLLREDQTNAIKKFETYKDKFDNRLIQALKQLDTLIIDKDSICLKQDKIEEVAKKIFIFEENPNVFTTDNYIEFLGSTKTLFDLDNLECDIKSEEPLSLSFNVKYKSDYARNRILFGAPGTGKSYTLNNELKTLLGENNEDDYERVTFHPDYSYANFVGTYKPVMVEDSFENLTEITEKDVVSVLTDKSKSAQEKYDLLYDKFKEDGLTRLPLLLGLYTDENFATRKADGTAAVGDNSVERNHGKAIRPYVNLSKPVSRKKDISYEYVPGPFMRVLVNALKNAMTDNPRPFVLLIEEINRANVAAVFGDVFQLLDRDSDGVSEYKIATTNDMRRYLSEQLGVEETKVESIKIPNNMFIWATMNSADQGVFPMDTAFKRRWDFTYLGIDDNDEKIRGKYVYLSKDKSQKVEWNKLREAINNFLAKYKINEDKQLGPYFISKNIIIPEQGDEIDRERFISAFKNKVIMYLFEDAARQKRSKLFEGCSQNSTRYSQICKEFDQKGVKIFNQDIISECEIKDVEPENDNSDN</sequence>